<dbReference type="InterPro" id="IPR011004">
    <property type="entry name" value="Trimer_LpxA-like_sf"/>
</dbReference>
<dbReference type="Gene3D" id="2.160.10.10">
    <property type="entry name" value="Hexapeptide repeat proteins"/>
    <property type="match status" value="1"/>
</dbReference>
<dbReference type="GO" id="GO:0008374">
    <property type="term" value="F:O-acyltransferase activity"/>
    <property type="evidence" value="ECO:0007669"/>
    <property type="project" value="TreeGrafter"/>
</dbReference>
<accession>A0A172QAD6</accession>
<dbReference type="InterPro" id="IPR051159">
    <property type="entry name" value="Hexapeptide_acetyltransf"/>
</dbReference>
<dbReference type="InterPro" id="IPR018357">
    <property type="entry name" value="Hexapep_transf_CS"/>
</dbReference>
<dbReference type="SUPFAM" id="SSF51161">
    <property type="entry name" value="Trimeric LpxA-like enzymes"/>
    <property type="match status" value="1"/>
</dbReference>
<dbReference type="PANTHER" id="PTHR23416:SF23">
    <property type="entry name" value="ACETYLTRANSFERASE C18B11.09C-RELATED"/>
    <property type="match status" value="1"/>
</dbReference>
<reference evidence="4 5" key="1">
    <citation type="journal article" date="2016" name="Int. J. Syst. Evol. Microbiol.">
        <title>Streptococcuspantholopis sp. nov., isolated from faeces of the Tibetan antelope (Pantholops hodgsonii).</title>
        <authorList>
            <person name="Bai X."/>
            <person name="Xiong Y."/>
            <person name="Lu S."/>
            <person name="Jin D."/>
            <person name="Lai X."/>
            <person name="Yang J."/>
            <person name="Niu L."/>
            <person name="Hu S."/>
            <person name="Meng X."/>
            <person name="Pu J."/>
            <person name="Ye C."/>
            <person name="Xu J."/>
        </authorList>
    </citation>
    <scope>NUCLEOTIDE SEQUENCE [LARGE SCALE GENOMIC DNA]</scope>
    <source>
        <strain evidence="4 5">TA 26</strain>
    </source>
</reference>
<dbReference type="PANTHER" id="PTHR23416">
    <property type="entry name" value="SIALIC ACID SYNTHASE-RELATED"/>
    <property type="match status" value="1"/>
</dbReference>
<dbReference type="EMBL" id="CP014699">
    <property type="protein sequence ID" value="AND80420.1"/>
    <property type="molecule type" value="Genomic_DNA"/>
</dbReference>
<proteinExistence type="inferred from homology"/>
<dbReference type="AlphaFoldDB" id="A0A172QAD6"/>
<gene>
    <name evidence="4" type="ORF">A0O21_03935</name>
</gene>
<protein>
    <submittedName>
        <fullName evidence="4">Acetyltransferase</fullName>
    </submittedName>
</protein>
<dbReference type="STRING" id="1811193.A0O21_03935"/>
<organism evidence="4 5">
    <name type="scientific">Streptococcus pantholopis</name>
    <dbReference type="NCBI Taxonomy" id="1811193"/>
    <lineage>
        <taxon>Bacteria</taxon>
        <taxon>Bacillati</taxon>
        <taxon>Bacillota</taxon>
        <taxon>Bacilli</taxon>
        <taxon>Lactobacillales</taxon>
        <taxon>Streptococcaceae</taxon>
        <taxon>Streptococcus</taxon>
    </lineage>
</organism>
<dbReference type="PROSITE" id="PS00101">
    <property type="entry name" value="HEXAPEP_TRANSFERASES"/>
    <property type="match status" value="1"/>
</dbReference>
<name>A0A172QAD6_9STRE</name>
<reference evidence="5" key="2">
    <citation type="submission" date="2016-03" db="EMBL/GenBank/DDBJ databases">
        <title>Streptococcus antelopensis sp. nov., isolated from the feces of the Tibetan antelope (Pantholops hodgsonii) in Hoh Xil National Nature Reserve, Qinghai, China.</title>
        <authorList>
            <person name="Bai X."/>
        </authorList>
    </citation>
    <scope>NUCLEOTIDE SEQUENCE [LARGE SCALE GENOMIC DNA]</scope>
    <source>
        <strain evidence="5">TA 26</strain>
    </source>
</reference>
<keyword evidence="3" id="KW-0677">Repeat</keyword>
<evidence type="ECO:0000256" key="1">
    <source>
        <dbReference type="ARBA" id="ARBA00007274"/>
    </source>
</evidence>
<evidence type="ECO:0000256" key="2">
    <source>
        <dbReference type="ARBA" id="ARBA00022679"/>
    </source>
</evidence>
<evidence type="ECO:0000313" key="5">
    <source>
        <dbReference type="Proteomes" id="UP000077317"/>
    </source>
</evidence>
<comment type="similarity">
    <text evidence="1">Belongs to the transferase hexapeptide repeat family.</text>
</comment>
<dbReference type="Proteomes" id="UP000077317">
    <property type="component" value="Chromosome"/>
</dbReference>
<keyword evidence="5" id="KW-1185">Reference proteome</keyword>
<keyword evidence="2 4" id="KW-0808">Transferase</keyword>
<evidence type="ECO:0000313" key="4">
    <source>
        <dbReference type="EMBL" id="AND80420.1"/>
    </source>
</evidence>
<sequence>MHQGEWINRLTDEDYKTVAAEEMARSRKLCFQLNQTPPGDSNERQLLDQLFEGRLPSTSTILTPMQIDRAKTMTIGEHVFINHGLTCMSSGGITIEDNVMIGPEAALITANHDFQNLDVLQFKPIHIKKGAWIGARSIILPGVTVGEESVVASGAVVTKDVPAKTIVGGSPAKKIKMVD</sequence>
<dbReference type="KEGG" id="spat:A0O21_03935"/>
<dbReference type="InterPro" id="IPR001451">
    <property type="entry name" value="Hexapep"/>
</dbReference>
<evidence type="ECO:0000256" key="3">
    <source>
        <dbReference type="ARBA" id="ARBA00022737"/>
    </source>
</evidence>
<dbReference type="Pfam" id="PF00132">
    <property type="entry name" value="Hexapep"/>
    <property type="match status" value="1"/>
</dbReference>